<dbReference type="EMBL" id="JAPUUL010001643">
    <property type="protein sequence ID" value="KAJ8126910.1"/>
    <property type="molecule type" value="Genomic_DNA"/>
</dbReference>
<evidence type="ECO:0000313" key="1">
    <source>
        <dbReference type="EMBL" id="KAJ8126910.1"/>
    </source>
</evidence>
<dbReference type="Proteomes" id="UP001153332">
    <property type="component" value="Unassembled WGS sequence"/>
</dbReference>
<sequence length="89" mass="9151">MGVGDDVDEVGVVEGGEPEAGLEHVYISRVAGAEDAVDVLDHGSDVGAAVPRQTLLDRRSVLPEVVDGFHDGGGRVVCGEGALQDVSLR</sequence>
<organism evidence="1 2">
    <name type="scientific">Lasiodiplodia mahajangana</name>
    <dbReference type="NCBI Taxonomy" id="1108764"/>
    <lineage>
        <taxon>Eukaryota</taxon>
        <taxon>Fungi</taxon>
        <taxon>Dikarya</taxon>
        <taxon>Ascomycota</taxon>
        <taxon>Pezizomycotina</taxon>
        <taxon>Dothideomycetes</taxon>
        <taxon>Dothideomycetes incertae sedis</taxon>
        <taxon>Botryosphaeriales</taxon>
        <taxon>Botryosphaeriaceae</taxon>
        <taxon>Lasiodiplodia</taxon>
    </lineage>
</organism>
<protein>
    <submittedName>
        <fullName evidence="1">Uncharacterized protein</fullName>
    </submittedName>
</protein>
<name>A0ACC2JHK8_9PEZI</name>
<gene>
    <name evidence="1" type="ORF">O1611_g6728</name>
</gene>
<keyword evidence="2" id="KW-1185">Reference proteome</keyword>
<evidence type="ECO:0000313" key="2">
    <source>
        <dbReference type="Proteomes" id="UP001153332"/>
    </source>
</evidence>
<comment type="caution">
    <text evidence="1">The sequence shown here is derived from an EMBL/GenBank/DDBJ whole genome shotgun (WGS) entry which is preliminary data.</text>
</comment>
<proteinExistence type="predicted"/>
<accession>A0ACC2JHK8</accession>
<reference evidence="1" key="1">
    <citation type="submission" date="2022-12" db="EMBL/GenBank/DDBJ databases">
        <title>Genome Sequence of Lasiodiplodia mahajangana.</title>
        <authorList>
            <person name="Buettner E."/>
        </authorList>
    </citation>
    <scope>NUCLEOTIDE SEQUENCE</scope>
    <source>
        <strain evidence="1">VT137</strain>
    </source>
</reference>